<dbReference type="InterPro" id="IPR050902">
    <property type="entry name" value="ABC_Transporter_SBP"/>
</dbReference>
<dbReference type="EMBL" id="FP893246">
    <property type="protein sequence ID" value="CBJ93173.1"/>
    <property type="molecule type" value="Genomic_DNA"/>
</dbReference>
<dbReference type="Pfam" id="PF01497">
    <property type="entry name" value="Peripla_BP_2"/>
    <property type="match status" value="1"/>
</dbReference>
<sequence>MNLVKRIFVTFAAAFSVVTATVAKTEVVTDVLGREVSIELPAKKVLLGFYYTDYMAIGGVKAFDNVVGFSKDVWTVWTPQSWDMYVKAVPQLDKIADVGEVEAGTFSIEKVLSLKPEIMILADWQYKALGPDVDRIEDAGIPIVVVDYNAQKVEHHVKSTMLLGKIAGEEARAQALAEEYATNAKMIAERIEKDGRKAPRAYIEFGKKGPKDYSFTYGKNMWGALVTLAGGDNIAAPYVEWWGPMNPEQVLASKPEVIFISGRETELNKNKEAQVMGVDIPKDEALRRLKGFETRTGWSELPAIQNKNLFALYQGASRTLADQAMIQYMAKAMYPDLFADLNPNQTYLDFHKKYLPVVPQGTFVLSVND</sequence>
<geneLocation type="plasmid" evidence="3">
    <name>VIBNI_pA</name>
</geneLocation>
<evidence type="ECO:0000259" key="2">
    <source>
        <dbReference type="PROSITE" id="PS50983"/>
    </source>
</evidence>
<dbReference type="PANTHER" id="PTHR30535">
    <property type="entry name" value="VITAMIN B12-BINDING PROTEIN"/>
    <property type="match status" value="1"/>
</dbReference>
<dbReference type="SUPFAM" id="SSF53807">
    <property type="entry name" value="Helical backbone' metal receptor"/>
    <property type="match status" value="1"/>
</dbReference>
<feature type="domain" description="Fe/B12 periplasmic-binding" evidence="2">
    <location>
        <begin position="43"/>
        <end position="341"/>
    </location>
</feature>
<gene>
    <name evidence="3" type="ORF">VIBNI_0146</name>
</gene>
<keyword evidence="1" id="KW-0732">Signal</keyword>
<dbReference type="Gene3D" id="3.40.50.1980">
    <property type="entry name" value="Nitrogenase molybdenum iron protein domain"/>
    <property type="match status" value="2"/>
</dbReference>
<accession>A0A9P1JLK1</accession>
<protein>
    <submittedName>
        <fullName evidence="3">ABC-type Fe3+-hydroxamate transport system, periplasmic component</fullName>
    </submittedName>
</protein>
<reference evidence="3" key="1">
    <citation type="submission" date="2010-02" db="EMBL/GenBank/DDBJ databases">
        <authorList>
            <person name="Genoscope - CEA"/>
        </authorList>
    </citation>
    <scope>NUCLEOTIDE SEQUENCE</scope>
    <source>
        <plasmid evidence="3">VIBNI_pA</plasmid>
    </source>
</reference>
<evidence type="ECO:0000256" key="1">
    <source>
        <dbReference type="SAM" id="SignalP"/>
    </source>
</evidence>
<proteinExistence type="predicted"/>
<dbReference type="InterPro" id="IPR002491">
    <property type="entry name" value="ABC_transptr_periplasmic_BD"/>
</dbReference>
<organism evidence="3">
    <name type="scientific">Vibrio nigripulchritudo</name>
    <dbReference type="NCBI Taxonomy" id="28173"/>
    <lineage>
        <taxon>Bacteria</taxon>
        <taxon>Pseudomonadati</taxon>
        <taxon>Pseudomonadota</taxon>
        <taxon>Gammaproteobacteria</taxon>
        <taxon>Vibrionales</taxon>
        <taxon>Vibrionaceae</taxon>
        <taxon>Vibrio</taxon>
    </lineage>
</organism>
<dbReference type="AlphaFoldDB" id="A0A9P1JLK1"/>
<evidence type="ECO:0000313" key="3">
    <source>
        <dbReference type="EMBL" id="CBJ93173.1"/>
    </source>
</evidence>
<dbReference type="RefSeq" id="WP_013610305.1">
    <property type="nucleotide sequence ID" value="NC_015156.1"/>
</dbReference>
<feature type="chain" id="PRO_5040387225" evidence="1">
    <location>
        <begin position="21"/>
        <end position="369"/>
    </location>
</feature>
<name>A0A9P1JLK1_9VIBR</name>
<dbReference type="PANTHER" id="PTHR30535:SF34">
    <property type="entry name" value="MOLYBDATE-BINDING PROTEIN MOLA"/>
    <property type="match status" value="1"/>
</dbReference>
<dbReference type="PROSITE" id="PS50983">
    <property type="entry name" value="FE_B12_PBP"/>
    <property type="match status" value="1"/>
</dbReference>
<feature type="signal peptide" evidence="1">
    <location>
        <begin position="1"/>
        <end position="20"/>
    </location>
</feature>
<keyword evidence="3" id="KW-0614">Plasmid</keyword>